<name>A0AAV1B7X3_VICFA</name>
<protein>
    <submittedName>
        <fullName evidence="2">Uncharacterized protein</fullName>
    </submittedName>
</protein>
<evidence type="ECO:0000256" key="1">
    <source>
        <dbReference type="SAM" id="MobiDB-lite"/>
    </source>
</evidence>
<accession>A0AAV1B7X3</accession>
<dbReference type="Proteomes" id="UP001157006">
    <property type="component" value="Chromosome 6"/>
</dbReference>
<reference evidence="2 3" key="1">
    <citation type="submission" date="2023-01" db="EMBL/GenBank/DDBJ databases">
        <authorList>
            <person name="Kreplak J."/>
        </authorList>
    </citation>
    <scope>NUCLEOTIDE SEQUENCE [LARGE SCALE GENOMIC DNA]</scope>
</reference>
<feature type="region of interest" description="Disordered" evidence="1">
    <location>
        <begin position="45"/>
        <end position="96"/>
    </location>
</feature>
<gene>
    <name evidence="2" type="ORF">VFH_VI135880</name>
</gene>
<evidence type="ECO:0000313" key="3">
    <source>
        <dbReference type="Proteomes" id="UP001157006"/>
    </source>
</evidence>
<evidence type="ECO:0000313" key="2">
    <source>
        <dbReference type="EMBL" id="CAI8618709.1"/>
    </source>
</evidence>
<dbReference type="AlphaFoldDB" id="A0AAV1B7X3"/>
<proteinExistence type="predicted"/>
<dbReference type="EMBL" id="OX451741">
    <property type="protein sequence ID" value="CAI8618709.1"/>
    <property type="molecule type" value="Genomic_DNA"/>
</dbReference>
<sequence>MNSEPAAPPPETVALKEQPVGITAAATGVNDVFWEQFLTEDPGAAEAQEVQSERKDNNSRKNEGKPSGHGRFWWNMGRANTLPEQTGNVGQVEKIQ</sequence>
<feature type="compositionally biased region" description="Basic and acidic residues" evidence="1">
    <location>
        <begin position="51"/>
        <end position="66"/>
    </location>
</feature>
<organism evidence="2 3">
    <name type="scientific">Vicia faba</name>
    <name type="common">Broad bean</name>
    <name type="synonym">Faba vulgaris</name>
    <dbReference type="NCBI Taxonomy" id="3906"/>
    <lineage>
        <taxon>Eukaryota</taxon>
        <taxon>Viridiplantae</taxon>
        <taxon>Streptophyta</taxon>
        <taxon>Embryophyta</taxon>
        <taxon>Tracheophyta</taxon>
        <taxon>Spermatophyta</taxon>
        <taxon>Magnoliopsida</taxon>
        <taxon>eudicotyledons</taxon>
        <taxon>Gunneridae</taxon>
        <taxon>Pentapetalae</taxon>
        <taxon>rosids</taxon>
        <taxon>fabids</taxon>
        <taxon>Fabales</taxon>
        <taxon>Fabaceae</taxon>
        <taxon>Papilionoideae</taxon>
        <taxon>50 kb inversion clade</taxon>
        <taxon>NPAAA clade</taxon>
        <taxon>Hologalegina</taxon>
        <taxon>IRL clade</taxon>
        <taxon>Fabeae</taxon>
        <taxon>Vicia</taxon>
    </lineage>
</organism>
<keyword evidence="3" id="KW-1185">Reference proteome</keyword>